<gene>
    <name evidence="2" type="ORF">PAL_GLEAN10007253</name>
</gene>
<proteinExistence type="predicted"/>
<evidence type="ECO:0000256" key="1">
    <source>
        <dbReference type="SAM" id="MobiDB-lite"/>
    </source>
</evidence>
<dbReference type="Proteomes" id="UP000010552">
    <property type="component" value="Unassembled WGS sequence"/>
</dbReference>
<sequence length="261" mass="29058">MGCKNLPGLQRKKEKADGLKEIGQCPGVADEVTTQPKRSGNQLGGQKIKVKNAETSDSGGERLWIGTLIRSCLCSLARTREDCDQVCYSLQYCEHQQHKLLRRNTEDGQNNLLLKILRVANNAETRAMQVPRLTTGKGHKGILLGQRGSCRLSRAKHLALASYTQLKKTQEKQRDYVWLRDSTVFLSPELCCKASPAARQAAPGAPHNPPSEPCTFQQPKEKERRMQRMVQEGRGGEGKGKELGHGRYLSSPRSFSFAAHH</sequence>
<evidence type="ECO:0000313" key="3">
    <source>
        <dbReference type="Proteomes" id="UP000010552"/>
    </source>
</evidence>
<evidence type="ECO:0000313" key="2">
    <source>
        <dbReference type="EMBL" id="ELK07993.1"/>
    </source>
</evidence>
<reference evidence="3" key="1">
    <citation type="journal article" date="2013" name="Science">
        <title>Comparative analysis of bat genomes provides insight into the evolution of flight and immunity.</title>
        <authorList>
            <person name="Zhang G."/>
            <person name="Cowled C."/>
            <person name="Shi Z."/>
            <person name="Huang Z."/>
            <person name="Bishop-Lilly K.A."/>
            <person name="Fang X."/>
            <person name="Wynne J.W."/>
            <person name="Xiong Z."/>
            <person name="Baker M.L."/>
            <person name="Zhao W."/>
            <person name="Tachedjian M."/>
            <person name="Zhu Y."/>
            <person name="Zhou P."/>
            <person name="Jiang X."/>
            <person name="Ng J."/>
            <person name="Yang L."/>
            <person name="Wu L."/>
            <person name="Xiao J."/>
            <person name="Feng Y."/>
            <person name="Chen Y."/>
            <person name="Sun X."/>
            <person name="Zhang Y."/>
            <person name="Marsh G.A."/>
            <person name="Crameri G."/>
            <person name="Broder C.C."/>
            <person name="Frey K.G."/>
            <person name="Wang L.F."/>
            <person name="Wang J."/>
        </authorList>
    </citation>
    <scope>NUCLEOTIDE SEQUENCE [LARGE SCALE GENOMIC DNA]</scope>
</reference>
<feature type="region of interest" description="Disordered" evidence="1">
    <location>
        <begin position="199"/>
        <end position="261"/>
    </location>
</feature>
<organism evidence="2 3">
    <name type="scientific">Pteropus alecto</name>
    <name type="common">Black flying fox</name>
    <dbReference type="NCBI Taxonomy" id="9402"/>
    <lineage>
        <taxon>Eukaryota</taxon>
        <taxon>Metazoa</taxon>
        <taxon>Chordata</taxon>
        <taxon>Craniata</taxon>
        <taxon>Vertebrata</taxon>
        <taxon>Euteleostomi</taxon>
        <taxon>Mammalia</taxon>
        <taxon>Eutheria</taxon>
        <taxon>Laurasiatheria</taxon>
        <taxon>Chiroptera</taxon>
        <taxon>Yinpterochiroptera</taxon>
        <taxon>Pteropodoidea</taxon>
        <taxon>Pteropodidae</taxon>
        <taxon>Pteropodinae</taxon>
        <taxon>Pteropus</taxon>
    </lineage>
</organism>
<protein>
    <submittedName>
        <fullName evidence="2">Uncharacterized protein</fullName>
    </submittedName>
</protein>
<name>L5KBX7_PTEAL</name>
<feature type="compositionally biased region" description="Basic and acidic residues" evidence="1">
    <location>
        <begin position="234"/>
        <end position="245"/>
    </location>
</feature>
<dbReference type="InParanoid" id="L5KBX7"/>
<dbReference type="EMBL" id="KB030944">
    <property type="protein sequence ID" value="ELK07993.1"/>
    <property type="molecule type" value="Genomic_DNA"/>
</dbReference>
<dbReference type="AlphaFoldDB" id="L5KBX7"/>
<accession>L5KBX7</accession>
<keyword evidence="3" id="KW-1185">Reference proteome</keyword>